<dbReference type="PANTHER" id="PTHR30218">
    <property type="entry name" value="POLYPHOSPHATE KINASE"/>
    <property type="match status" value="1"/>
</dbReference>
<evidence type="ECO:0000313" key="16">
    <source>
        <dbReference type="Proteomes" id="UP000016481"/>
    </source>
</evidence>
<keyword evidence="7 8" id="KW-0460">Magnesium</keyword>
<feature type="region of interest" description="Disordered" evidence="10">
    <location>
        <begin position="26"/>
        <end position="204"/>
    </location>
</feature>
<feature type="binding site" evidence="8">
    <location>
        <position position="298"/>
    </location>
    <ligand>
        <name>ATP</name>
        <dbReference type="ChEBI" id="CHEBI:30616"/>
    </ligand>
</feature>
<feature type="binding site" evidence="8">
    <location>
        <position position="824"/>
    </location>
    <ligand>
        <name>ATP</name>
        <dbReference type="ChEBI" id="CHEBI:30616"/>
    </ligand>
</feature>
<dbReference type="CDD" id="cd09168">
    <property type="entry name" value="PLDc_PaPPK1_C2_like"/>
    <property type="match status" value="1"/>
</dbReference>
<dbReference type="NCBIfam" id="NF003917">
    <property type="entry name" value="PRK05443.1-1"/>
    <property type="match status" value="1"/>
</dbReference>
<dbReference type="InterPro" id="IPR003414">
    <property type="entry name" value="PP_kinase"/>
</dbReference>
<evidence type="ECO:0000256" key="8">
    <source>
        <dbReference type="HAMAP-Rule" id="MF_00347"/>
    </source>
</evidence>
<feature type="binding site" evidence="8">
    <location>
        <position position="728"/>
    </location>
    <ligand>
        <name>ATP</name>
        <dbReference type="ChEBI" id="CHEBI:30616"/>
    </ligand>
</feature>
<feature type="binding site" evidence="8">
    <location>
        <position position="665"/>
    </location>
    <ligand>
        <name>Mg(2+)</name>
        <dbReference type="ChEBI" id="CHEBI:18420"/>
    </ligand>
</feature>
<feature type="domain" description="Polyphosphate kinase C-terminal" evidence="14">
    <location>
        <begin position="590"/>
        <end position="755"/>
    </location>
</feature>
<dbReference type="Gene3D" id="3.30.1840.10">
    <property type="entry name" value="Polyphosphate kinase middle domain"/>
    <property type="match status" value="1"/>
</dbReference>
<dbReference type="GO" id="GO:0006799">
    <property type="term" value="P:polyphosphate biosynthetic process"/>
    <property type="evidence" value="ECO:0007669"/>
    <property type="project" value="UniProtKB-UniRule"/>
</dbReference>
<protein>
    <recommendedName>
        <fullName evidence="8 9">Polyphosphate kinase</fullName>
        <ecNumber evidence="8 9">2.7.4.1</ecNumber>
    </recommendedName>
    <alternativeName>
        <fullName evidence="8">ATP-polyphosphate phosphotransferase</fullName>
    </alternativeName>
    <alternativeName>
        <fullName evidence="8">Polyphosphoric acid kinase</fullName>
    </alternativeName>
</protein>
<dbReference type="FunFam" id="3.30.870.10:FF:000001">
    <property type="entry name" value="Polyphosphate kinase"/>
    <property type="match status" value="1"/>
</dbReference>
<comment type="catalytic activity">
    <reaction evidence="8 9">
        <text>[phosphate](n) + ATP = [phosphate](n+1) + ADP</text>
        <dbReference type="Rhea" id="RHEA:19573"/>
        <dbReference type="Rhea" id="RHEA-COMP:9859"/>
        <dbReference type="Rhea" id="RHEA-COMP:14280"/>
        <dbReference type="ChEBI" id="CHEBI:16838"/>
        <dbReference type="ChEBI" id="CHEBI:30616"/>
        <dbReference type="ChEBI" id="CHEBI:456216"/>
        <dbReference type="EC" id="2.7.4.1"/>
    </reaction>
</comment>
<dbReference type="InterPro" id="IPR024953">
    <property type="entry name" value="PP_kinase_middle"/>
</dbReference>
<feature type="compositionally biased region" description="Low complexity" evidence="10">
    <location>
        <begin position="101"/>
        <end position="172"/>
    </location>
</feature>
<feature type="active site" description="Phosphohistidine intermediate" evidence="8">
    <location>
        <position position="695"/>
    </location>
</feature>
<comment type="function">
    <text evidence="8 9">Catalyzes the reversible transfer of the terminal phosphate of ATP to form a long-chain polyphosphate (polyP).</text>
</comment>
<comment type="PTM">
    <text evidence="8 9">An intermediate of this reaction is the autophosphorylated ppk in which a phosphate is covalently linked to a histidine residue through a N-P bond.</text>
</comment>
<gene>
    <name evidence="8" type="primary">ppk</name>
    <name evidence="15" type="ORF">HMPREF1978_01837</name>
</gene>
<feature type="compositionally biased region" description="Acidic residues" evidence="10">
    <location>
        <begin position="32"/>
        <end position="52"/>
    </location>
</feature>
<dbReference type="EMBL" id="AWSC01000071">
    <property type="protein sequence ID" value="ERH14324.1"/>
    <property type="molecule type" value="Genomic_DNA"/>
</dbReference>
<feature type="binding site" evidence="8">
    <location>
        <position position="852"/>
    </location>
    <ligand>
        <name>ATP</name>
        <dbReference type="ChEBI" id="CHEBI:30616"/>
    </ligand>
</feature>
<dbReference type="Gene3D" id="3.30.870.10">
    <property type="entry name" value="Endonuclease Chain A"/>
    <property type="match status" value="2"/>
</dbReference>
<keyword evidence="2 8" id="KW-0808">Transferase</keyword>
<dbReference type="GO" id="GO:0008976">
    <property type="term" value="F:polyphosphate kinase activity"/>
    <property type="evidence" value="ECO:0007669"/>
    <property type="project" value="UniProtKB-UniRule"/>
</dbReference>
<evidence type="ECO:0000256" key="3">
    <source>
        <dbReference type="ARBA" id="ARBA00022723"/>
    </source>
</evidence>
<sequence>MQDHAAQDVDVEEAKRTDAAIAAVIETADPRDFEDDAGPAYADEDFEEEVNSDADASGVEAAIEVLEAGETGDEKAGETGGLNAAPAKNAASKGSKRTKAGKASSGAKTADEAGSAEAGSAGAKAGSANAAGAGNKADGAASVGAKADGATGAKGAAGASATGAKGTAGTKSAKLDSVKASGKTAANDAKADATKRAGEAKDAKPGAVVAATKTAGGTQLDGVKPAEAAEVVDPSSKKYWADIDRLQEKLPALDKFPERFVDRELTWIDFNKRVLEQAQDRSLPVLTRAWFLSIFSSNLDEFYMVRVAGLKRRIAAGITPVRASGLDAKQVLELITSRAKKLTAAQAELFQNDVRPAMAQAGIEITDWKSLNQEERDKLTRYFRYRVYPVLTPLAVDPSHPFPYISGLSLNLAVMLRNPRSGKNHFARIKLPDSLPRFVQVPGRELTNAKPRNLALIPLEEVVAYHLDHLFPGMEIVEHHVFRVTRNENLEVEEDDAENLLTAMEKELGRRRFGRVVRLEVEDSISDFVRTYLVRKLNITQEDVFVSPAPLNLSDLSEIHDLDIPEFKYKRYVPVTPAGINPRESARPRSIFAAIREHNILLHHPYDAFSTSVQEFISQAAHDPKVLAIKQTLYRTSGDSPIVDALIEAAELGKQVVAIVEIKARFDEEANIVWARKLERAGVHVVYGMIGLKTHCKLSLVVRQETDGLRRYCHVGTGNYHPKTARGYEDLGLLTCDRDVAQDLTTLFNQLSGYAPRARFRRLLVAPRGLRNGLLERIKREIDNHLAGREAWIKIKVNSIVDERIIDALYRASRAGVRVDLVVRGICGIRSGVKDLSENIHVTSILGRYLEHSRIYAFANDGDPEIFIGSADLMHRNLDRRVEALVKITQPDLVERLHWLIDLETSGRISAWHLLPDGTWQRRTHDDDGQELEDVQSVLMSQARARVK</sequence>
<evidence type="ECO:0000256" key="2">
    <source>
        <dbReference type="ARBA" id="ARBA00022679"/>
    </source>
</evidence>
<dbReference type="InterPro" id="IPR036830">
    <property type="entry name" value="PP_kinase_middle_dom_sf"/>
</dbReference>
<feature type="compositionally biased region" description="Basic and acidic residues" evidence="10">
    <location>
        <begin position="189"/>
        <end position="204"/>
    </location>
</feature>
<dbReference type="GO" id="GO:0046872">
    <property type="term" value="F:metal ion binding"/>
    <property type="evidence" value="ECO:0007669"/>
    <property type="project" value="UniProtKB-KW"/>
</dbReference>
<accession>U1PW28</accession>
<dbReference type="NCBIfam" id="NF003918">
    <property type="entry name" value="PRK05443.1-2"/>
    <property type="match status" value="1"/>
</dbReference>
<dbReference type="SUPFAM" id="SSF143724">
    <property type="entry name" value="PHP14-like"/>
    <property type="match status" value="1"/>
</dbReference>
<evidence type="ECO:0000256" key="9">
    <source>
        <dbReference type="RuleBase" id="RU003800"/>
    </source>
</evidence>
<evidence type="ECO:0000256" key="5">
    <source>
        <dbReference type="ARBA" id="ARBA00022777"/>
    </source>
</evidence>
<dbReference type="EC" id="2.7.4.1" evidence="8 9"/>
<dbReference type="Proteomes" id="UP000016481">
    <property type="component" value="Unassembled WGS sequence"/>
</dbReference>
<dbReference type="HOGENOM" id="CLU_009678_4_1_11"/>
<comment type="similarity">
    <text evidence="8 9">Belongs to the polyphosphate kinase 1 (PPK1) family.</text>
</comment>
<evidence type="ECO:0000256" key="10">
    <source>
        <dbReference type="SAM" id="MobiDB-lite"/>
    </source>
</evidence>
<evidence type="ECO:0000256" key="7">
    <source>
        <dbReference type="ARBA" id="ARBA00022842"/>
    </source>
</evidence>
<dbReference type="InterPro" id="IPR036832">
    <property type="entry name" value="PPK_N_dom_sf"/>
</dbReference>
<dbReference type="AlphaFoldDB" id="U1PW28"/>
<reference evidence="15 16" key="1">
    <citation type="submission" date="2013-08" db="EMBL/GenBank/DDBJ databases">
        <authorList>
            <person name="Weinstock G."/>
            <person name="Sodergren E."/>
            <person name="Wylie T."/>
            <person name="Fulton L."/>
            <person name="Fulton R."/>
            <person name="Fronick C."/>
            <person name="O'Laughlin M."/>
            <person name="Godfrey J."/>
            <person name="Miner T."/>
            <person name="Herter B."/>
            <person name="Appelbaum E."/>
            <person name="Cordes M."/>
            <person name="Lek S."/>
            <person name="Wollam A."/>
            <person name="Pepin K.H."/>
            <person name="Palsikar V.B."/>
            <person name="Mitreva M."/>
            <person name="Wilson R.K."/>
        </authorList>
    </citation>
    <scope>NUCLEOTIDE SEQUENCE [LARGE SCALE GENOMIC DNA]</scope>
    <source>
        <strain evidence="15 16">F0530</strain>
    </source>
</reference>
<keyword evidence="5 8" id="KW-0418">Kinase</keyword>
<dbReference type="SUPFAM" id="SSF140356">
    <property type="entry name" value="PPK N-terminal domain-like"/>
    <property type="match status" value="1"/>
</dbReference>
<keyword evidence="1 8" id="KW-0597">Phosphoprotein</keyword>
<dbReference type="GO" id="GO:0009358">
    <property type="term" value="C:polyphosphate kinase complex"/>
    <property type="evidence" value="ECO:0007669"/>
    <property type="project" value="InterPro"/>
</dbReference>
<evidence type="ECO:0000256" key="1">
    <source>
        <dbReference type="ARBA" id="ARBA00022553"/>
    </source>
</evidence>
<dbReference type="NCBIfam" id="TIGR03705">
    <property type="entry name" value="poly_P_kin"/>
    <property type="match status" value="1"/>
</dbReference>
<proteinExistence type="inferred from homology"/>
<dbReference type="Pfam" id="PF17941">
    <property type="entry name" value="PP_kinase_C_1"/>
    <property type="match status" value="1"/>
</dbReference>
<evidence type="ECO:0000313" key="15">
    <source>
        <dbReference type="EMBL" id="ERH14324.1"/>
    </source>
</evidence>
<dbReference type="Gene3D" id="1.20.58.310">
    <property type="entry name" value="Polyphosphate kinase N-terminal domain"/>
    <property type="match status" value="1"/>
</dbReference>
<keyword evidence="4 8" id="KW-0547">Nucleotide-binding</keyword>
<comment type="caution">
    <text evidence="15">The sequence shown here is derived from an EMBL/GenBank/DDBJ whole genome shotgun (WGS) entry which is preliminary data.</text>
</comment>
<dbReference type="CDD" id="cd09165">
    <property type="entry name" value="PLDc_PaPPK1_C1_like"/>
    <property type="match status" value="1"/>
</dbReference>
<name>U1PW28_9ACTO</name>
<dbReference type="SUPFAM" id="SSF56024">
    <property type="entry name" value="Phospholipase D/nuclease"/>
    <property type="match status" value="2"/>
</dbReference>
<organism evidence="15 16">
    <name type="scientific">Actinomyces graevenitzii F0530</name>
    <dbReference type="NCBI Taxonomy" id="1321817"/>
    <lineage>
        <taxon>Bacteria</taxon>
        <taxon>Bacillati</taxon>
        <taxon>Actinomycetota</taxon>
        <taxon>Actinomycetes</taxon>
        <taxon>Actinomycetales</taxon>
        <taxon>Actinomycetaceae</taxon>
        <taxon>Actinomyces</taxon>
    </lineage>
</organism>
<comment type="cofactor">
    <cofactor evidence="8">
        <name>Mg(2+)</name>
        <dbReference type="ChEBI" id="CHEBI:18420"/>
    </cofactor>
</comment>
<evidence type="ECO:0000259" key="14">
    <source>
        <dbReference type="Pfam" id="PF17941"/>
    </source>
</evidence>
<dbReference type="RefSeq" id="WP_021603974.1">
    <property type="nucleotide sequence ID" value="NZ_KE951494.1"/>
</dbReference>
<dbReference type="NCBIfam" id="NF003922">
    <property type="entry name" value="PRK05443.2-3"/>
    <property type="match status" value="1"/>
</dbReference>
<dbReference type="InterPro" id="IPR025198">
    <property type="entry name" value="PPK_N_dom"/>
</dbReference>
<dbReference type="NCBIfam" id="NF003921">
    <property type="entry name" value="PRK05443.2-2"/>
    <property type="match status" value="1"/>
</dbReference>
<evidence type="ECO:0000259" key="12">
    <source>
        <dbReference type="Pfam" id="PF13089"/>
    </source>
</evidence>
<evidence type="ECO:0000259" key="13">
    <source>
        <dbReference type="Pfam" id="PF13090"/>
    </source>
</evidence>
<feature type="domain" description="Polyphosphate kinase C-terminal" evidence="13">
    <location>
        <begin position="763"/>
        <end position="928"/>
    </location>
</feature>
<dbReference type="Pfam" id="PF02503">
    <property type="entry name" value="PP_kinase"/>
    <property type="match status" value="1"/>
</dbReference>
<dbReference type="Pfam" id="PF13089">
    <property type="entry name" value="PP_kinase_N"/>
    <property type="match status" value="1"/>
</dbReference>
<keyword evidence="3 8" id="KW-0479">Metal-binding</keyword>
<dbReference type="PANTHER" id="PTHR30218:SF0">
    <property type="entry name" value="POLYPHOSPHATE KINASE"/>
    <property type="match status" value="1"/>
</dbReference>
<evidence type="ECO:0000259" key="11">
    <source>
        <dbReference type="Pfam" id="PF02503"/>
    </source>
</evidence>
<evidence type="ECO:0000256" key="6">
    <source>
        <dbReference type="ARBA" id="ARBA00022840"/>
    </source>
</evidence>
<dbReference type="InterPro" id="IPR041108">
    <property type="entry name" value="PP_kinase_C_1"/>
</dbReference>
<dbReference type="PATRIC" id="fig|1321817.3.peg.1625"/>
<dbReference type="HAMAP" id="MF_00347">
    <property type="entry name" value="Polyphosphate_kinase"/>
    <property type="match status" value="1"/>
</dbReference>
<dbReference type="GO" id="GO:0005524">
    <property type="term" value="F:ATP binding"/>
    <property type="evidence" value="ECO:0007669"/>
    <property type="project" value="UniProtKB-KW"/>
</dbReference>
<feature type="domain" description="Polyphosphate kinase middle" evidence="11">
    <location>
        <begin position="374"/>
        <end position="559"/>
    </location>
</feature>
<dbReference type="Pfam" id="PF13090">
    <property type="entry name" value="PP_kinase_C"/>
    <property type="match status" value="1"/>
</dbReference>
<evidence type="ECO:0000256" key="4">
    <source>
        <dbReference type="ARBA" id="ARBA00022741"/>
    </source>
</evidence>
<keyword evidence="6 8" id="KW-0067">ATP-binding</keyword>
<dbReference type="InterPro" id="IPR025200">
    <property type="entry name" value="PPK_C_dom2"/>
</dbReference>
<feature type="binding site" evidence="8">
    <location>
        <position position="635"/>
    </location>
    <ligand>
        <name>Mg(2+)</name>
        <dbReference type="ChEBI" id="CHEBI:18420"/>
    </ligand>
</feature>
<feature type="domain" description="Polyphosphate kinase N-terminal" evidence="12">
    <location>
        <begin position="260"/>
        <end position="365"/>
    </location>
</feature>